<accession>A0A371CYA1</accession>
<gene>
    <name evidence="1" type="ORF">OH76DRAFT_1008424</name>
</gene>
<keyword evidence="2" id="KW-1185">Reference proteome</keyword>
<protein>
    <submittedName>
        <fullName evidence="1">Uncharacterized protein</fullName>
    </submittedName>
</protein>
<organism evidence="1 2">
    <name type="scientific">Lentinus brumalis</name>
    <dbReference type="NCBI Taxonomy" id="2498619"/>
    <lineage>
        <taxon>Eukaryota</taxon>
        <taxon>Fungi</taxon>
        <taxon>Dikarya</taxon>
        <taxon>Basidiomycota</taxon>
        <taxon>Agaricomycotina</taxon>
        <taxon>Agaricomycetes</taxon>
        <taxon>Polyporales</taxon>
        <taxon>Polyporaceae</taxon>
        <taxon>Lentinus</taxon>
    </lineage>
</organism>
<evidence type="ECO:0000313" key="1">
    <source>
        <dbReference type="EMBL" id="RDX45255.1"/>
    </source>
</evidence>
<name>A0A371CYA1_9APHY</name>
<dbReference type="Proteomes" id="UP000256964">
    <property type="component" value="Unassembled WGS sequence"/>
</dbReference>
<reference evidence="1 2" key="1">
    <citation type="journal article" date="2018" name="Biotechnol. Biofuels">
        <title>Integrative visual omics of the white-rot fungus Polyporus brumalis exposes the biotechnological potential of its oxidative enzymes for delignifying raw plant biomass.</title>
        <authorList>
            <person name="Miyauchi S."/>
            <person name="Rancon A."/>
            <person name="Drula E."/>
            <person name="Hage H."/>
            <person name="Chaduli D."/>
            <person name="Favel A."/>
            <person name="Grisel S."/>
            <person name="Henrissat B."/>
            <person name="Herpoel-Gimbert I."/>
            <person name="Ruiz-Duenas F.J."/>
            <person name="Chevret D."/>
            <person name="Hainaut M."/>
            <person name="Lin J."/>
            <person name="Wang M."/>
            <person name="Pangilinan J."/>
            <person name="Lipzen A."/>
            <person name="Lesage-Meessen L."/>
            <person name="Navarro D."/>
            <person name="Riley R."/>
            <person name="Grigoriev I.V."/>
            <person name="Zhou S."/>
            <person name="Raouche S."/>
            <person name="Rosso M.N."/>
        </authorList>
    </citation>
    <scope>NUCLEOTIDE SEQUENCE [LARGE SCALE GENOMIC DNA]</scope>
    <source>
        <strain evidence="1 2">BRFM 1820</strain>
    </source>
</reference>
<dbReference type="EMBL" id="KZ857439">
    <property type="protein sequence ID" value="RDX45255.1"/>
    <property type="molecule type" value="Genomic_DNA"/>
</dbReference>
<evidence type="ECO:0000313" key="2">
    <source>
        <dbReference type="Proteomes" id="UP000256964"/>
    </source>
</evidence>
<dbReference type="AlphaFoldDB" id="A0A371CYA1"/>
<proteinExistence type="predicted"/>
<sequence>MDSWRGTHAQSNGTIRRQAASLTGVSMLLNDHQRHFKRRFGGPRWTDTHQLYADRFDAPHVSNVVDNRRAYHQLGFGVTSLQSRGGGAIPCRS</sequence>